<dbReference type="Proteomes" id="UP000202181">
    <property type="component" value="Segment"/>
</dbReference>
<dbReference type="EMBL" id="KX397364">
    <property type="protein sequence ID" value="ANZ48142.1"/>
    <property type="molecule type" value="Genomic_DNA"/>
</dbReference>
<proteinExistence type="predicted"/>
<dbReference type="GeneID" id="29057079"/>
<evidence type="ECO:0000313" key="1">
    <source>
        <dbReference type="EMBL" id="ANZ48142.1"/>
    </source>
</evidence>
<dbReference type="OrthoDB" id="32592at10239"/>
<accession>A0A1B2IA64</accession>
<keyword evidence="2" id="KW-1185">Reference proteome</keyword>
<dbReference type="KEGG" id="vg:29057079"/>
<protein>
    <submittedName>
        <fullName evidence="1">Uncharacterized protein</fullName>
    </submittedName>
</protein>
<reference evidence="1" key="1">
    <citation type="submission" date="2016-06" db="EMBL/GenBank/DDBJ databases">
        <authorList>
            <person name="Berg J.A."/>
            <person name="Hyde J.R."/>
            <person name="Breakwell D.P."/>
            <person name="Hope S."/>
            <person name="Grose J.H."/>
        </authorList>
    </citation>
    <scope>NUCLEOTIDE SEQUENCE [LARGE SCALE GENOMIC DNA]</scope>
</reference>
<name>A0A1B2IA64_9CAUD</name>
<gene>
    <name evidence="1" type="ORF">ASESINO_129</name>
</gene>
<sequence length="157" mass="18016">MKTRYGGISLRDLKAFKQRTFEALEKSWIEPGIRETCRMINKHPGATTVWACQGHGPYSKRNAPGECHVVFAVAAGYEHLVDEFMAELMNSDLAPLWNLSLARLLYPDDPFIMMEDMTLKNTYSAWKIHYGFMHTEPTLREVRKVFLAAATKVFKSK</sequence>
<organism evidence="1 2">
    <name type="scientific">Erwinia phage vB_EamM_Asesino</name>
    <dbReference type="NCBI Taxonomy" id="1883370"/>
    <lineage>
        <taxon>Viruses</taxon>
        <taxon>Duplodnaviria</taxon>
        <taxon>Heunggongvirae</taxon>
        <taxon>Uroviricota</taxon>
        <taxon>Caudoviricetes</taxon>
        <taxon>Chimalliviridae</taxon>
        <taxon>Erskinevirus</taxon>
        <taxon>Erskinevirus asesino</taxon>
    </lineage>
</organism>
<dbReference type="RefSeq" id="YP_009290747.1">
    <property type="nucleotide sequence ID" value="NC_031107.2"/>
</dbReference>
<evidence type="ECO:0000313" key="2">
    <source>
        <dbReference type="Proteomes" id="UP000202181"/>
    </source>
</evidence>